<gene>
    <name evidence="2" type="ORF">D1B31_17930</name>
</gene>
<keyword evidence="2" id="KW-0131">Cell cycle</keyword>
<dbReference type="OrthoDB" id="2529884at2"/>
<evidence type="ECO:0000313" key="2">
    <source>
        <dbReference type="EMBL" id="RHW35969.1"/>
    </source>
</evidence>
<dbReference type="AlphaFoldDB" id="A0A417YQ16"/>
<protein>
    <submittedName>
        <fullName evidence="2">Cell division protein FtsZ</fullName>
    </submittedName>
</protein>
<dbReference type="SUPFAM" id="SSF52490">
    <property type="entry name" value="Tubulin nucleotide-binding domain-like"/>
    <property type="match status" value="1"/>
</dbReference>
<keyword evidence="2" id="KW-0132">Cell division</keyword>
<dbReference type="Pfam" id="PF00091">
    <property type="entry name" value="Tubulin"/>
    <property type="match status" value="1"/>
</dbReference>
<evidence type="ECO:0000313" key="3">
    <source>
        <dbReference type="Proteomes" id="UP000284416"/>
    </source>
</evidence>
<dbReference type="RefSeq" id="WP_118922976.1">
    <property type="nucleotide sequence ID" value="NZ_QWEG01000012.1"/>
</dbReference>
<reference evidence="2 3" key="1">
    <citation type="journal article" date="2017" name="Int. J. Syst. Evol. Microbiol.">
        <title>Bacillus notoginsengisoli sp. nov., a novel bacterium isolated from the rhizosphere of Panax notoginseng.</title>
        <authorList>
            <person name="Zhang M.Y."/>
            <person name="Cheng J."/>
            <person name="Cai Y."/>
            <person name="Zhang T.Y."/>
            <person name="Wu Y.Y."/>
            <person name="Manikprabhu D."/>
            <person name="Li W.J."/>
            <person name="Zhang Y.X."/>
        </authorList>
    </citation>
    <scope>NUCLEOTIDE SEQUENCE [LARGE SCALE GENOMIC DNA]</scope>
    <source>
        <strain evidence="2 3">JCM 30743</strain>
    </source>
</reference>
<dbReference type="GO" id="GO:0005525">
    <property type="term" value="F:GTP binding"/>
    <property type="evidence" value="ECO:0007669"/>
    <property type="project" value="InterPro"/>
</dbReference>
<dbReference type="InterPro" id="IPR003008">
    <property type="entry name" value="Tubulin_FtsZ_GTPase"/>
</dbReference>
<sequence>MIKSFTENEKLGAIKALLSPHLLSDELKTEMGRFPTQSIIGLGQGGGRIAAELSRFGFPTFLLNSSKSDMDEHKHLIPNDRRIVTSSTEYPELEGTDKNAQLGYAIAKENLDKYKRVALDDAIQEAEFVWVTVSLGGGTGNGALKIALSLLSRVRENRALPGGKIPLGVICSLPSTDEKGSAFRRNALAGISLLQQLMNENKIGTTIVIDNEKMKDYYANNPLKTYGGTEIDAKSYSNMVIASSLAEISSLPLMDGRSVFDKTELLTTLSTPGWLSLSKHKELHNDDNLESVIKNLFENNEVLATNKVQNAVAGAVAVLYPSTKNISPKIADDVYSYTADLLHTKVNLAISKNSKLDSLTLYGLAVYPTPSIRIQQLREELDYWEKLEKEQEEAKKQAASSLGLDEFDDFFTSGTPTLKRKKVSLDDLSFDLEDEAKPRKAKVADLDDIDF</sequence>
<dbReference type="Gene3D" id="3.40.50.1440">
    <property type="entry name" value="Tubulin/FtsZ, GTPase domain"/>
    <property type="match status" value="1"/>
</dbReference>
<organism evidence="2 3">
    <name type="scientific">Neobacillus notoginsengisoli</name>
    <dbReference type="NCBI Taxonomy" id="1578198"/>
    <lineage>
        <taxon>Bacteria</taxon>
        <taxon>Bacillati</taxon>
        <taxon>Bacillota</taxon>
        <taxon>Bacilli</taxon>
        <taxon>Bacillales</taxon>
        <taxon>Bacillaceae</taxon>
        <taxon>Neobacillus</taxon>
    </lineage>
</organism>
<accession>A0A417YQ16</accession>
<comment type="caution">
    <text evidence="2">The sequence shown here is derived from an EMBL/GenBank/DDBJ whole genome shotgun (WGS) entry which is preliminary data.</text>
</comment>
<evidence type="ECO:0000259" key="1">
    <source>
        <dbReference type="SMART" id="SM00864"/>
    </source>
</evidence>
<dbReference type="SMART" id="SM00864">
    <property type="entry name" value="Tubulin"/>
    <property type="match status" value="1"/>
</dbReference>
<dbReference type="Proteomes" id="UP000284416">
    <property type="component" value="Unassembled WGS sequence"/>
</dbReference>
<dbReference type="EMBL" id="QWEG01000012">
    <property type="protein sequence ID" value="RHW35969.1"/>
    <property type="molecule type" value="Genomic_DNA"/>
</dbReference>
<dbReference type="GO" id="GO:0051301">
    <property type="term" value="P:cell division"/>
    <property type="evidence" value="ECO:0007669"/>
    <property type="project" value="UniProtKB-KW"/>
</dbReference>
<dbReference type="InterPro" id="IPR036525">
    <property type="entry name" value="Tubulin/FtsZ_GTPase_sf"/>
</dbReference>
<proteinExistence type="predicted"/>
<keyword evidence="3" id="KW-1185">Reference proteome</keyword>
<name>A0A417YQ16_9BACI</name>
<feature type="domain" description="Tubulin/FtsZ GTPase" evidence="1">
    <location>
        <begin position="36"/>
        <end position="256"/>
    </location>
</feature>